<dbReference type="GO" id="GO:0006606">
    <property type="term" value="P:protein import into nucleus"/>
    <property type="evidence" value="ECO:0007669"/>
    <property type="project" value="TreeGrafter"/>
</dbReference>
<feature type="domain" description="Nucleoporin POM152 immunoglobulin-like" evidence="2">
    <location>
        <begin position="871"/>
        <end position="951"/>
    </location>
</feature>
<keyword evidence="1" id="KW-0812">Transmembrane</keyword>
<protein>
    <recommendedName>
        <fullName evidence="9">Nucleoporin</fullName>
    </recommendedName>
</protein>
<dbReference type="GO" id="GO:0006999">
    <property type="term" value="P:nuclear pore organization"/>
    <property type="evidence" value="ECO:0007669"/>
    <property type="project" value="TreeGrafter"/>
</dbReference>
<organism evidence="7 8">
    <name type="scientific">Candida verbasci</name>
    <dbReference type="NCBI Taxonomy" id="1227364"/>
    <lineage>
        <taxon>Eukaryota</taxon>
        <taxon>Fungi</taxon>
        <taxon>Dikarya</taxon>
        <taxon>Ascomycota</taxon>
        <taxon>Saccharomycotina</taxon>
        <taxon>Pichiomycetes</taxon>
        <taxon>Debaryomycetaceae</taxon>
        <taxon>Candida/Lodderomyces clade</taxon>
        <taxon>Candida</taxon>
    </lineage>
</organism>
<name>A0A9W4TTV0_9ASCO</name>
<dbReference type="InterPro" id="IPR056540">
    <property type="entry name" value="TMD_POM152"/>
</dbReference>
<feature type="transmembrane region" description="Helical" evidence="1">
    <location>
        <begin position="47"/>
        <end position="65"/>
    </location>
</feature>
<evidence type="ECO:0000256" key="1">
    <source>
        <dbReference type="SAM" id="Phobius"/>
    </source>
</evidence>
<feature type="domain" description="Nucleoporin POM152 first Ig-like" evidence="5">
    <location>
        <begin position="188"/>
        <end position="304"/>
    </location>
</feature>
<dbReference type="Proteomes" id="UP001152885">
    <property type="component" value="Unassembled WGS sequence"/>
</dbReference>
<dbReference type="OrthoDB" id="10253254at2759"/>
<dbReference type="Pfam" id="PF24097">
    <property type="entry name" value="TMD_POM152"/>
    <property type="match status" value="1"/>
</dbReference>
<reference evidence="7" key="1">
    <citation type="submission" date="2022-12" db="EMBL/GenBank/DDBJ databases">
        <authorList>
            <person name="Brejova B."/>
        </authorList>
    </citation>
    <scope>NUCLEOTIDE SEQUENCE</scope>
</reference>
<feature type="domain" description="Nucleoporin POM152 Ig-like" evidence="4">
    <location>
        <begin position="479"/>
        <end position="533"/>
    </location>
</feature>
<dbReference type="Pfam" id="PF24527">
    <property type="entry name" value="Ig-like_Pom152_9"/>
    <property type="match status" value="1"/>
</dbReference>
<feature type="domain" description="Nucleoporin POM152 ninth Ig-like" evidence="6">
    <location>
        <begin position="1085"/>
        <end position="1149"/>
    </location>
</feature>
<dbReference type="InterPro" id="IPR056543">
    <property type="entry name" value="Ig-like_POM152_9th"/>
</dbReference>
<dbReference type="Pfam" id="PF24519">
    <property type="entry name" value="Ig-like_Pom152_1"/>
    <property type="match status" value="1"/>
</dbReference>
<keyword evidence="8" id="KW-1185">Reference proteome</keyword>
<feature type="transmembrane region" description="Helical" evidence="1">
    <location>
        <begin position="115"/>
        <end position="138"/>
    </location>
</feature>
<sequence length="1264" mass="144941">MVTLESNKELYEKRRKQRRKSELKLIYNDNDLPLIPSNILDQATQRIFLSSIFILIQSWKLYDLILMKSEINGETQLTSLTNFTFLLKYSIIDGIFLWILQLLNIEYLRFTPFKTLIMTIMLVLSSFFLVSSVSLPLFSNIFIPFAKLISQNKELNLIGEKIDRSKVLDMDSHFKGQLIIHFLPDSSTRMNPFHFDQTCLGINNNHEIKMPIEFNTTTSIGALQIQHTTPDNEIHMIDYSGYTLSKLFKKDYSHLSEYKEYQSKKDSRVFYVEFPITKPGKYNIKKVLDNKGNSIKVYKSEFLIHNCPTAKFYYPPNFNSNQYMCMSNLNHADTFPVPWLETYSTSIASVKINVKINGKDFRILELPIGQEYESKSNDLNYLKAVKLIRNSLENEILKSPQSCKTSSNSVLEFELLEIKDSFGMIHKYQPLSKDADVYFRLQLRKSATIGLVDNYAHQEMLVGGEKILSFTNNGFKDDDYPIEIKIEHNGQNVTKVFKNKVEFQHGITVKSPGNYKLISASDKYCPCEIKKSSVDVKLAQLPSLDIDPKPVIDKCLGTIGYSFNFNFTGKPPFKVQYHIYSNESGVLKPVYSDGRSSREVISNRHVHSFQFEPPHEGSYTIKFNTLKDANYHKSPIRLDEVKHSYSTYFKQASKIGIEARDTIHTCYGETANIPIWFQGSVPISFDYEFIDSETHKRLLKTVHVDNVTNYTISTPLKLIGKSYEIKLSNARDKFGCNAKIINQNKPVRIVSRSDIPEIEFSTTQEIIKLVEGSNVKIPLKLKSSTGFTRNDILNIKYQAPGSDKITEHRASLVDSSLKLTQEGNYWISAFENNGCKAKVTSNQSVQLVYYSRPTMRIITNNEMLQHKDDSTIHLNPICNGCSNEIEIELTGELPFILDYEIINPNGKIESNSMNIDKKRIKINLPTKSNGRYEHNFKKIFDGLHTRHNSKHVNSNVPKVIYDVNALPSAHFIIGKHKTQVCENKLNSETPIAEIPINLTGKAPFDISAVIKNENTGKVQNANFHNVRENKLVLEYSKFFTLGDYTLRFNKIQDSNGCINTHFKFNENYLISINEPPNIFKTDALKSHYCIGDHVSYNVSGVSPITIYYEYNNKLRKAETKGLFTRLASRPGILNIQGLSDSGENSCLVNYTNDIMKSKELSLTVHDIPSVEVNKGDYIIEDLHEGDQTELIFSFIGIPPFKLTYIRTIDIRQGNKKIRKLLEKHTIEDIYDLEYVVLASLEGIYEAIEIQDKYCRATKSVNYIE</sequence>
<feature type="transmembrane region" description="Helical" evidence="1">
    <location>
        <begin position="85"/>
        <end position="103"/>
    </location>
</feature>
<evidence type="ECO:0000259" key="6">
    <source>
        <dbReference type="Pfam" id="PF24527"/>
    </source>
</evidence>
<dbReference type="Pfam" id="PF24312">
    <property type="entry name" value="Ig-like_POM152"/>
    <property type="match status" value="2"/>
</dbReference>
<comment type="caution">
    <text evidence="7">The sequence shown here is derived from an EMBL/GenBank/DDBJ whole genome shotgun (WGS) entry which is preliminary data.</text>
</comment>
<dbReference type="InterPro" id="IPR056542">
    <property type="entry name" value="Ig-like_POM152_1st"/>
</dbReference>
<proteinExistence type="predicted"/>
<dbReference type="PANTHER" id="PTHR28206:SF1">
    <property type="entry name" value="NUCLEOPORIN POM152"/>
    <property type="match status" value="1"/>
</dbReference>
<feature type="domain" description="Nucleoporin POM152 Ig-like" evidence="4">
    <location>
        <begin position="756"/>
        <end position="844"/>
    </location>
</feature>
<dbReference type="AlphaFoldDB" id="A0A9W4TTV0"/>
<dbReference type="GO" id="GO:0017056">
    <property type="term" value="F:structural constituent of nuclear pore"/>
    <property type="evidence" value="ECO:0007669"/>
    <property type="project" value="InterPro"/>
</dbReference>
<dbReference type="InterPro" id="IPR056541">
    <property type="entry name" value="Ig-like_POM152"/>
</dbReference>
<evidence type="ECO:0000259" key="4">
    <source>
        <dbReference type="Pfam" id="PF24312"/>
    </source>
</evidence>
<evidence type="ECO:0000259" key="3">
    <source>
        <dbReference type="Pfam" id="PF24097"/>
    </source>
</evidence>
<gene>
    <name evidence="7" type="ORF">CANVERA_P1311</name>
</gene>
<evidence type="ECO:0000259" key="5">
    <source>
        <dbReference type="Pfam" id="PF24519"/>
    </source>
</evidence>
<keyword evidence="1" id="KW-1133">Transmembrane helix</keyword>
<feature type="domain" description="Nucleoporin POM152 immunoglobulin-like" evidence="2">
    <location>
        <begin position="540"/>
        <end position="651"/>
    </location>
</feature>
<keyword evidence="1" id="KW-0472">Membrane</keyword>
<dbReference type="Pfam" id="PF23664">
    <property type="entry name" value="Ig_Pom152"/>
    <property type="match status" value="2"/>
</dbReference>
<dbReference type="EMBL" id="CANTUO010000001">
    <property type="protein sequence ID" value="CAI5756792.1"/>
    <property type="molecule type" value="Genomic_DNA"/>
</dbReference>
<dbReference type="PANTHER" id="PTHR28206">
    <property type="entry name" value="NUCLEOPORIN POM152"/>
    <property type="match status" value="1"/>
</dbReference>
<evidence type="ECO:0000313" key="8">
    <source>
        <dbReference type="Proteomes" id="UP001152885"/>
    </source>
</evidence>
<accession>A0A9W4TTV0</accession>
<evidence type="ECO:0008006" key="9">
    <source>
        <dbReference type="Google" id="ProtNLM"/>
    </source>
</evidence>
<dbReference type="GO" id="GO:0070762">
    <property type="term" value="C:nuclear pore transmembrane ring"/>
    <property type="evidence" value="ECO:0007669"/>
    <property type="project" value="TreeGrafter"/>
</dbReference>
<dbReference type="InterPro" id="IPR056544">
    <property type="entry name" value="Ig_POM152"/>
</dbReference>
<evidence type="ECO:0000313" key="7">
    <source>
        <dbReference type="EMBL" id="CAI5756792.1"/>
    </source>
</evidence>
<feature type="domain" description="Nucleoporin POM152 N-terminal transmembrane" evidence="3">
    <location>
        <begin position="41"/>
        <end position="133"/>
    </location>
</feature>
<evidence type="ECO:0000259" key="2">
    <source>
        <dbReference type="Pfam" id="PF23664"/>
    </source>
</evidence>
<dbReference type="InterPro" id="IPR037701">
    <property type="entry name" value="Pom152"/>
</dbReference>